<proteinExistence type="predicted"/>
<protein>
    <recommendedName>
        <fullName evidence="2">UBC core domain-containing protein</fullName>
    </recommendedName>
</protein>
<dbReference type="OMA" id="GPESCSY"/>
<sequence length="144" mass="16305">MASNTIGGYRVPRNFVLLEELEQGQKGGDGNVSWGLENDDDNTLTHWTGTIIGPPRTAYEGRIYQLKITCGAKYPEEAPTVKFLTRIHSNIVKDSGVVDSKVLDKLKNWNRKYSIKDVLQDIRNSMTQKENYKLSQPPESSIYN</sequence>
<dbReference type="FunFam" id="3.10.110.10:FF:000026">
    <property type="entry name" value="Ubiquitin-conjugating enzyme E2 variant"/>
    <property type="match status" value="1"/>
</dbReference>
<dbReference type="RefSeq" id="XP_009067375.1">
    <property type="nucleotide sequence ID" value="XM_009069127.1"/>
</dbReference>
<dbReference type="AlphaFoldDB" id="V3ZD39"/>
<gene>
    <name evidence="3" type="ORF">LOTGIDRAFT_207488</name>
</gene>
<feature type="domain" description="UBC core" evidence="2">
    <location>
        <begin position="12"/>
        <end position="144"/>
    </location>
</feature>
<dbReference type="EMBL" id="KB204089">
    <property type="protein sequence ID" value="ESO81932.1"/>
    <property type="molecule type" value="Genomic_DNA"/>
</dbReference>
<dbReference type="SMART" id="SM00212">
    <property type="entry name" value="UBCc"/>
    <property type="match status" value="1"/>
</dbReference>
<dbReference type="GeneID" id="20245996"/>
<dbReference type="HOGENOM" id="CLU_063065_3_0_1"/>
<reference evidence="3 4" key="1">
    <citation type="journal article" date="2013" name="Nature">
        <title>Insights into bilaterian evolution from three spiralian genomes.</title>
        <authorList>
            <person name="Simakov O."/>
            <person name="Marletaz F."/>
            <person name="Cho S.J."/>
            <person name="Edsinger-Gonzales E."/>
            <person name="Havlak P."/>
            <person name="Hellsten U."/>
            <person name="Kuo D.H."/>
            <person name="Larsson T."/>
            <person name="Lv J."/>
            <person name="Arendt D."/>
            <person name="Savage R."/>
            <person name="Osoegawa K."/>
            <person name="de Jong P."/>
            <person name="Grimwood J."/>
            <person name="Chapman J.A."/>
            <person name="Shapiro H."/>
            <person name="Aerts A."/>
            <person name="Otillar R.P."/>
            <person name="Terry A.Y."/>
            <person name="Boore J.L."/>
            <person name="Grigoriev I.V."/>
            <person name="Lindberg D.R."/>
            <person name="Seaver E.C."/>
            <person name="Weisblat D.A."/>
            <person name="Putnam N.H."/>
            <person name="Rokhsar D.S."/>
        </authorList>
    </citation>
    <scope>NUCLEOTIDE SEQUENCE [LARGE SCALE GENOMIC DNA]</scope>
</reference>
<evidence type="ECO:0000313" key="3">
    <source>
        <dbReference type="EMBL" id="ESO81932.1"/>
    </source>
</evidence>
<dbReference type="Proteomes" id="UP000030746">
    <property type="component" value="Unassembled WGS sequence"/>
</dbReference>
<dbReference type="Pfam" id="PF00179">
    <property type="entry name" value="UQ_con"/>
    <property type="match status" value="1"/>
</dbReference>
<name>V3ZD39_LOTGI</name>
<evidence type="ECO:0000256" key="1">
    <source>
        <dbReference type="ARBA" id="ARBA00022786"/>
    </source>
</evidence>
<organism evidence="3 4">
    <name type="scientific">Lottia gigantea</name>
    <name type="common">Giant owl limpet</name>
    <dbReference type="NCBI Taxonomy" id="225164"/>
    <lineage>
        <taxon>Eukaryota</taxon>
        <taxon>Metazoa</taxon>
        <taxon>Spiralia</taxon>
        <taxon>Lophotrochozoa</taxon>
        <taxon>Mollusca</taxon>
        <taxon>Gastropoda</taxon>
        <taxon>Patellogastropoda</taxon>
        <taxon>Lottioidea</taxon>
        <taxon>Lottiidae</taxon>
        <taxon>Lottia</taxon>
    </lineage>
</organism>
<dbReference type="PROSITE" id="PS50127">
    <property type="entry name" value="UBC_2"/>
    <property type="match status" value="1"/>
</dbReference>
<dbReference type="KEGG" id="lgi:LOTGIDRAFT_207488"/>
<dbReference type="CTD" id="20245996"/>
<dbReference type="InterPro" id="IPR016135">
    <property type="entry name" value="UBQ-conjugating_enzyme/RWD"/>
</dbReference>
<dbReference type="OrthoDB" id="6508832at2759"/>
<dbReference type="SUPFAM" id="SSF54495">
    <property type="entry name" value="UBC-like"/>
    <property type="match status" value="1"/>
</dbReference>
<evidence type="ECO:0000313" key="4">
    <source>
        <dbReference type="Proteomes" id="UP000030746"/>
    </source>
</evidence>
<dbReference type="Gene3D" id="3.10.110.10">
    <property type="entry name" value="Ubiquitin Conjugating Enzyme"/>
    <property type="match status" value="1"/>
</dbReference>
<evidence type="ECO:0000259" key="2">
    <source>
        <dbReference type="PROSITE" id="PS50127"/>
    </source>
</evidence>
<keyword evidence="4" id="KW-1185">Reference proteome</keyword>
<dbReference type="STRING" id="225164.V3ZD39"/>
<accession>V3ZD39</accession>
<dbReference type="PANTHER" id="PTHR24068">
    <property type="entry name" value="UBIQUITIN-CONJUGATING ENZYME E2"/>
    <property type="match status" value="1"/>
</dbReference>
<keyword evidence="1" id="KW-0833">Ubl conjugation pathway</keyword>
<dbReference type="CDD" id="cd23807">
    <property type="entry name" value="UEV_UBE2V"/>
    <property type="match status" value="1"/>
</dbReference>
<dbReference type="InterPro" id="IPR000608">
    <property type="entry name" value="UBC"/>
</dbReference>